<dbReference type="Proteomes" id="UP000006906">
    <property type="component" value="Chromosome 8"/>
</dbReference>
<sequence length="124" mass="13686">MEEPTPGKWRLWGLTLSSSRKSRPRENCKINSGHLPSRCEILALPSWIAYVYFQFVAPVASIATKLCQVVPWHAALAMPRLPVPGPLSPNAAPSLAHEHTDLSPSISSGHQVHPTAEQTKHRRP</sequence>
<gene>
    <name evidence="2" type="ORF">CHLRE_08g363267v5</name>
</gene>
<evidence type="ECO:0000313" key="2">
    <source>
        <dbReference type="EMBL" id="PNW79693.1"/>
    </source>
</evidence>
<reference evidence="2 3" key="1">
    <citation type="journal article" date="2007" name="Science">
        <title>The Chlamydomonas genome reveals the evolution of key animal and plant functions.</title>
        <authorList>
            <person name="Merchant S.S."/>
            <person name="Prochnik S.E."/>
            <person name="Vallon O."/>
            <person name="Harris E.H."/>
            <person name="Karpowicz S.J."/>
            <person name="Witman G.B."/>
            <person name="Terry A."/>
            <person name="Salamov A."/>
            <person name="Fritz-Laylin L.K."/>
            <person name="Marechal-Drouard L."/>
            <person name="Marshall W.F."/>
            <person name="Qu L.H."/>
            <person name="Nelson D.R."/>
            <person name="Sanderfoot A.A."/>
            <person name="Spalding M.H."/>
            <person name="Kapitonov V.V."/>
            <person name="Ren Q."/>
            <person name="Ferris P."/>
            <person name="Lindquist E."/>
            <person name="Shapiro H."/>
            <person name="Lucas S.M."/>
            <person name="Grimwood J."/>
            <person name="Schmutz J."/>
            <person name="Cardol P."/>
            <person name="Cerutti H."/>
            <person name="Chanfreau G."/>
            <person name="Chen C.L."/>
            <person name="Cognat V."/>
            <person name="Croft M.T."/>
            <person name="Dent R."/>
            <person name="Dutcher S."/>
            <person name="Fernandez E."/>
            <person name="Fukuzawa H."/>
            <person name="Gonzalez-Ballester D."/>
            <person name="Gonzalez-Halphen D."/>
            <person name="Hallmann A."/>
            <person name="Hanikenne M."/>
            <person name="Hippler M."/>
            <person name="Inwood W."/>
            <person name="Jabbari K."/>
            <person name="Kalanon M."/>
            <person name="Kuras R."/>
            <person name="Lefebvre P.A."/>
            <person name="Lemaire S.D."/>
            <person name="Lobanov A.V."/>
            <person name="Lohr M."/>
            <person name="Manuell A."/>
            <person name="Meier I."/>
            <person name="Mets L."/>
            <person name="Mittag M."/>
            <person name="Mittelmeier T."/>
            <person name="Moroney J.V."/>
            <person name="Moseley J."/>
            <person name="Napoli C."/>
            <person name="Nedelcu A.M."/>
            <person name="Niyogi K."/>
            <person name="Novoselov S.V."/>
            <person name="Paulsen I.T."/>
            <person name="Pazour G."/>
            <person name="Purton S."/>
            <person name="Ral J.P."/>
            <person name="Riano-Pachon D.M."/>
            <person name="Riekhof W."/>
            <person name="Rymarquis L."/>
            <person name="Schroda M."/>
            <person name="Stern D."/>
            <person name="Umen J."/>
            <person name="Willows R."/>
            <person name="Wilson N."/>
            <person name="Zimmer S.L."/>
            <person name="Allmer J."/>
            <person name="Balk J."/>
            <person name="Bisova K."/>
            <person name="Chen C.J."/>
            <person name="Elias M."/>
            <person name="Gendler K."/>
            <person name="Hauser C."/>
            <person name="Lamb M.R."/>
            <person name="Ledford H."/>
            <person name="Long J.C."/>
            <person name="Minagawa J."/>
            <person name="Page M.D."/>
            <person name="Pan J."/>
            <person name="Pootakham W."/>
            <person name="Roje S."/>
            <person name="Rose A."/>
            <person name="Stahlberg E."/>
            <person name="Terauchi A.M."/>
            <person name="Yang P."/>
            <person name="Ball S."/>
            <person name="Bowler C."/>
            <person name="Dieckmann C.L."/>
            <person name="Gladyshev V.N."/>
            <person name="Green P."/>
            <person name="Jorgensen R."/>
            <person name="Mayfield S."/>
            <person name="Mueller-Roeber B."/>
            <person name="Rajamani S."/>
            <person name="Sayre R.T."/>
            <person name="Brokstein P."/>
            <person name="Dubchak I."/>
            <person name="Goodstein D."/>
            <person name="Hornick L."/>
            <person name="Huang Y.W."/>
            <person name="Jhaveri J."/>
            <person name="Luo Y."/>
            <person name="Martinez D."/>
            <person name="Ngau W.C."/>
            <person name="Otillar B."/>
            <person name="Poliakov A."/>
            <person name="Porter A."/>
            <person name="Szajkowski L."/>
            <person name="Werner G."/>
            <person name="Zhou K."/>
            <person name="Grigoriev I.V."/>
            <person name="Rokhsar D.S."/>
            <person name="Grossman A.R."/>
        </authorList>
    </citation>
    <scope>NUCLEOTIDE SEQUENCE [LARGE SCALE GENOMIC DNA]</scope>
    <source>
        <strain evidence="3">CC-503</strain>
    </source>
</reference>
<dbReference type="KEGG" id="cre:CHLRE_08g363267v5"/>
<dbReference type="Gramene" id="PNW79693">
    <property type="protein sequence ID" value="PNW79693"/>
    <property type="gene ID" value="CHLRE_08g363267v5"/>
</dbReference>
<dbReference type="RefSeq" id="XP_042921864.1">
    <property type="nucleotide sequence ID" value="XM_043064863.1"/>
</dbReference>
<protein>
    <submittedName>
        <fullName evidence="2">Uncharacterized protein</fullName>
    </submittedName>
</protein>
<evidence type="ECO:0000256" key="1">
    <source>
        <dbReference type="SAM" id="MobiDB-lite"/>
    </source>
</evidence>
<dbReference type="AlphaFoldDB" id="A0A2K3DGM0"/>
<evidence type="ECO:0000313" key="3">
    <source>
        <dbReference type="Proteomes" id="UP000006906"/>
    </source>
</evidence>
<organism evidence="2 3">
    <name type="scientific">Chlamydomonas reinhardtii</name>
    <name type="common">Chlamydomonas smithii</name>
    <dbReference type="NCBI Taxonomy" id="3055"/>
    <lineage>
        <taxon>Eukaryota</taxon>
        <taxon>Viridiplantae</taxon>
        <taxon>Chlorophyta</taxon>
        <taxon>core chlorophytes</taxon>
        <taxon>Chlorophyceae</taxon>
        <taxon>CS clade</taxon>
        <taxon>Chlamydomonadales</taxon>
        <taxon>Chlamydomonadaceae</taxon>
        <taxon>Chlamydomonas</taxon>
    </lineage>
</organism>
<dbReference type="GeneID" id="66054324"/>
<keyword evidence="3" id="KW-1185">Reference proteome</keyword>
<proteinExistence type="predicted"/>
<name>A0A2K3DGM0_CHLRE</name>
<dbReference type="EMBL" id="CM008969">
    <property type="protein sequence ID" value="PNW79693.1"/>
    <property type="molecule type" value="Genomic_DNA"/>
</dbReference>
<accession>A0A2K3DGM0</accession>
<dbReference type="InParanoid" id="A0A2K3DGM0"/>
<feature type="region of interest" description="Disordered" evidence="1">
    <location>
        <begin position="87"/>
        <end position="124"/>
    </location>
</feature>